<keyword evidence="1" id="KW-0472">Membrane</keyword>
<feature type="transmembrane region" description="Helical" evidence="1">
    <location>
        <begin position="112"/>
        <end position="129"/>
    </location>
</feature>
<keyword evidence="3" id="KW-1185">Reference proteome</keyword>
<gene>
    <name evidence="2" type="ORF">FOF46_26690</name>
</gene>
<evidence type="ECO:0000313" key="3">
    <source>
        <dbReference type="Proteomes" id="UP000318833"/>
    </source>
</evidence>
<name>A0A554VCC6_9FLAO</name>
<comment type="caution">
    <text evidence="2">The sequence shown here is derived from an EMBL/GenBank/DDBJ whole genome shotgun (WGS) entry which is preliminary data.</text>
</comment>
<dbReference type="AlphaFoldDB" id="A0A554VCC6"/>
<keyword evidence="1" id="KW-0812">Transmembrane</keyword>
<sequence length="195" mass="22656">MKNVLITNKCIKISDEDYKTKEFFLEKMNQKEKRLLDTRFSILYSSITKMIPFENDLGLQLFFIENEKQKKTYLELTSIDEYSEVQDFILSKTNLFKKEKTVRGIKSWIKQASYTLLAMIIGGITYFMAKSLEEGNTVNISGGRRRGVKKILLYIAENLGSINVLILFFIITIGLSYWTYSVSKNSKKIITIYST</sequence>
<feature type="transmembrane region" description="Helical" evidence="1">
    <location>
        <begin position="162"/>
        <end position="180"/>
    </location>
</feature>
<accession>A0A554VCC6</accession>
<dbReference type="OrthoDB" id="1423324at2"/>
<organism evidence="2 3">
    <name type="scientific">Aquimarina algiphila</name>
    <dbReference type="NCBI Taxonomy" id="2047982"/>
    <lineage>
        <taxon>Bacteria</taxon>
        <taxon>Pseudomonadati</taxon>
        <taxon>Bacteroidota</taxon>
        <taxon>Flavobacteriia</taxon>
        <taxon>Flavobacteriales</taxon>
        <taxon>Flavobacteriaceae</taxon>
        <taxon>Aquimarina</taxon>
    </lineage>
</organism>
<reference evidence="2 3" key="1">
    <citation type="submission" date="2019-07" db="EMBL/GenBank/DDBJ databases">
        <title>The draft genome sequence of Aquimarina algiphila M91.</title>
        <authorList>
            <person name="Meng X."/>
        </authorList>
    </citation>
    <scope>NUCLEOTIDE SEQUENCE [LARGE SCALE GENOMIC DNA]</scope>
    <source>
        <strain evidence="2 3">M91</strain>
    </source>
</reference>
<keyword evidence="1" id="KW-1133">Transmembrane helix</keyword>
<protein>
    <submittedName>
        <fullName evidence="2">Uncharacterized protein</fullName>
    </submittedName>
</protein>
<evidence type="ECO:0000313" key="2">
    <source>
        <dbReference type="EMBL" id="TSE04325.1"/>
    </source>
</evidence>
<dbReference type="Proteomes" id="UP000318833">
    <property type="component" value="Unassembled WGS sequence"/>
</dbReference>
<dbReference type="RefSeq" id="WP_143918592.1">
    <property type="nucleotide sequence ID" value="NZ_CANMIK010000085.1"/>
</dbReference>
<evidence type="ECO:0000256" key="1">
    <source>
        <dbReference type="SAM" id="Phobius"/>
    </source>
</evidence>
<dbReference type="EMBL" id="VLNR01000083">
    <property type="protein sequence ID" value="TSE04325.1"/>
    <property type="molecule type" value="Genomic_DNA"/>
</dbReference>
<proteinExistence type="predicted"/>